<dbReference type="GO" id="GO:0042645">
    <property type="term" value="C:mitochondrial nucleoid"/>
    <property type="evidence" value="ECO:0007669"/>
    <property type="project" value="TreeGrafter"/>
</dbReference>
<dbReference type="PANTHER" id="PTHR10302:SF0">
    <property type="entry name" value="SINGLE-STRANDED DNA-BINDING PROTEIN, MITOCHONDRIAL"/>
    <property type="match status" value="1"/>
</dbReference>
<dbReference type="Pfam" id="PF00436">
    <property type="entry name" value="SSB"/>
    <property type="match status" value="1"/>
</dbReference>
<evidence type="ECO:0000313" key="4">
    <source>
        <dbReference type="EMBL" id="KAJ5524225.1"/>
    </source>
</evidence>
<dbReference type="GO" id="GO:0006264">
    <property type="term" value="P:mitochondrial DNA replication"/>
    <property type="evidence" value="ECO:0007669"/>
    <property type="project" value="TreeGrafter"/>
</dbReference>
<evidence type="ECO:0000256" key="2">
    <source>
        <dbReference type="PROSITE-ProRule" id="PRU00252"/>
    </source>
</evidence>
<feature type="region of interest" description="Disordered" evidence="3">
    <location>
        <begin position="1"/>
        <end position="32"/>
    </location>
</feature>
<dbReference type="EMBL" id="JAQIZZ010000008">
    <property type="protein sequence ID" value="KAJ5524225.1"/>
    <property type="molecule type" value="Genomic_DNA"/>
</dbReference>
<dbReference type="CDD" id="cd04496">
    <property type="entry name" value="SSB_OBF"/>
    <property type="match status" value="1"/>
</dbReference>
<dbReference type="GO" id="GO:0003697">
    <property type="term" value="F:single-stranded DNA binding"/>
    <property type="evidence" value="ECO:0007669"/>
    <property type="project" value="InterPro"/>
</dbReference>
<keyword evidence="5" id="KW-1185">Reference proteome</keyword>
<dbReference type="SUPFAM" id="SSF50249">
    <property type="entry name" value="Nucleic acid-binding proteins"/>
    <property type="match status" value="1"/>
</dbReference>
<organism evidence="4 5">
    <name type="scientific">Penicillium frequentans</name>
    <dbReference type="NCBI Taxonomy" id="3151616"/>
    <lineage>
        <taxon>Eukaryota</taxon>
        <taxon>Fungi</taxon>
        <taxon>Dikarya</taxon>
        <taxon>Ascomycota</taxon>
        <taxon>Pezizomycotina</taxon>
        <taxon>Eurotiomycetes</taxon>
        <taxon>Eurotiomycetidae</taxon>
        <taxon>Eurotiales</taxon>
        <taxon>Aspergillaceae</taxon>
        <taxon>Penicillium</taxon>
    </lineage>
</organism>
<protein>
    <submittedName>
        <fullName evidence="4">SsDNA binding protein</fullName>
    </submittedName>
</protein>
<dbReference type="FunFam" id="2.40.50.140:FF:000388">
    <property type="entry name" value="SsDNA binding protein, putative"/>
    <property type="match status" value="1"/>
</dbReference>
<sequence length="175" mass="19229">MTNADRVDVNRDLLTPTPNQTESHHPANHTPSIIPKIKMSAFTSLRPTLRLANTATRTFSSSAAHSVARMTITGRLAADPEVQATSTGQDVIKYAVGTSYGPRDNRQTSWFKIASFAEGGQRDYLMSLQKGTLVYVEGDARMKSYEDAEGRKQSSLSIVQRSIEVLSRPQGNESQ</sequence>
<proteinExistence type="predicted"/>
<dbReference type="NCBIfam" id="TIGR00621">
    <property type="entry name" value="ssb"/>
    <property type="match status" value="1"/>
</dbReference>
<name>A0AAD6GA89_9EURO</name>
<feature type="compositionally biased region" description="Basic and acidic residues" evidence="3">
    <location>
        <begin position="1"/>
        <end position="11"/>
    </location>
</feature>
<comment type="caution">
    <text evidence="4">The sequence shown here is derived from an EMBL/GenBank/DDBJ whole genome shotgun (WGS) entry which is preliminary data.</text>
</comment>
<dbReference type="PANTHER" id="PTHR10302">
    <property type="entry name" value="SINGLE-STRANDED DNA-BINDING PROTEIN"/>
    <property type="match status" value="1"/>
</dbReference>
<dbReference type="AlphaFoldDB" id="A0AAD6GA89"/>
<gene>
    <name evidence="4" type="ORF">N7494_010875</name>
</gene>
<dbReference type="Proteomes" id="UP001220324">
    <property type="component" value="Unassembled WGS sequence"/>
</dbReference>
<dbReference type="InterPro" id="IPR011344">
    <property type="entry name" value="ssDNA-bd"/>
</dbReference>
<reference evidence="4 5" key="1">
    <citation type="journal article" date="2023" name="IMA Fungus">
        <title>Comparative genomic study of the Penicillium genus elucidates a diverse pangenome and 15 lateral gene transfer events.</title>
        <authorList>
            <person name="Petersen C."/>
            <person name="Sorensen T."/>
            <person name="Nielsen M.R."/>
            <person name="Sondergaard T.E."/>
            <person name="Sorensen J.L."/>
            <person name="Fitzpatrick D.A."/>
            <person name="Frisvad J.C."/>
            <person name="Nielsen K.L."/>
        </authorList>
    </citation>
    <scope>NUCLEOTIDE SEQUENCE [LARGE SCALE GENOMIC DNA]</scope>
    <source>
        <strain evidence="4 5">IBT 35679</strain>
    </source>
</reference>
<keyword evidence="1 2" id="KW-0238">DNA-binding</keyword>
<accession>A0AAD6GA89</accession>
<evidence type="ECO:0000313" key="5">
    <source>
        <dbReference type="Proteomes" id="UP001220324"/>
    </source>
</evidence>
<evidence type="ECO:0000256" key="3">
    <source>
        <dbReference type="SAM" id="MobiDB-lite"/>
    </source>
</evidence>
<dbReference type="InterPro" id="IPR012340">
    <property type="entry name" value="NA-bd_OB-fold"/>
</dbReference>
<evidence type="ECO:0000256" key="1">
    <source>
        <dbReference type="ARBA" id="ARBA00023125"/>
    </source>
</evidence>
<dbReference type="PROSITE" id="PS50935">
    <property type="entry name" value="SSB"/>
    <property type="match status" value="1"/>
</dbReference>
<dbReference type="Gene3D" id="2.40.50.140">
    <property type="entry name" value="Nucleic acid-binding proteins"/>
    <property type="match status" value="1"/>
</dbReference>
<dbReference type="InterPro" id="IPR000424">
    <property type="entry name" value="Primosome_PriB/ssb"/>
</dbReference>